<evidence type="ECO:0000313" key="2">
    <source>
        <dbReference type="EMBL" id="QJA65097.1"/>
    </source>
</evidence>
<proteinExistence type="predicted"/>
<gene>
    <name evidence="2" type="ORF">MM415B00433_0005</name>
</gene>
<feature type="region of interest" description="Disordered" evidence="1">
    <location>
        <begin position="1"/>
        <end position="29"/>
    </location>
</feature>
<reference evidence="2" key="1">
    <citation type="submission" date="2020-03" db="EMBL/GenBank/DDBJ databases">
        <title>The deep terrestrial virosphere.</title>
        <authorList>
            <person name="Holmfeldt K."/>
            <person name="Nilsson E."/>
            <person name="Simone D."/>
            <person name="Lopez-Fernandez M."/>
            <person name="Wu X."/>
            <person name="de Brujin I."/>
            <person name="Lundin D."/>
            <person name="Andersson A."/>
            <person name="Bertilsson S."/>
            <person name="Dopson M."/>
        </authorList>
    </citation>
    <scope>NUCLEOTIDE SEQUENCE</scope>
    <source>
        <strain evidence="2">MM415B00433</strain>
    </source>
</reference>
<evidence type="ECO:0000256" key="1">
    <source>
        <dbReference type="SAM" id="MobiDB-lite"/>
    </source>
</evidence>
<organism evidence="2">
    <name type="scientific">viral metagenome</name>
    <dbReference type="NCBI Taxonomy" id="1070528"/>
    <lineage>
        <taxon>unclassified sequences</taxon>
        <taxon>metagenomes</taxon>
        <taxon>organismal metagenomes</taxon>
    </lineage>
</organism>
<accession>A0A6M3J7H1</accession>
<name>A0A6M3J7H1_9ZZZZ</name>
<feature type="compositionally biased region" description="Polar residues" evidence="1">
    <location>
        <begin position="7"/>
        <end position="28"/>
    </location>
</feature>
<protein>
    <submittedName>
        <fullName evidence="2">Uncharacterized protein</fullName>
    </submittedName>
</protein>
<sequence>MAKKNGVTDTPANENQGSVQGSGSNWNPKQVEKLKKELEKQFSGTKVDISNLFKKIKEVSPDTDTDIILASRLGVSILTVDDHFISYYGDLVINDINELEPKEKKPSKEYEKGYKDAKKDCVKIINDRLIKNL</sequence>
<dbReference type="EMBL" id="MT141532">
    <property type="protein sequence ID" value="QJA65097.1"/>
    <property type="molecule type" value="Genomic_DNA"/>
</dbReference>
<dbReference type="AlphaFoldDB" id="A0A6M3J7H1"/>